<evidence type="ECO:0000313" key="3">
    <source>
        <dbReference type="Proteomes" id="UP000244906"/>
    </source>
</evidence>
<dbReference type="GO" id="GO:0005737">
    <property type="term" value="C:cytoplasm"/>
    <property type="evidence" value="ECO:0007669"/>
    <property type="project" value="UniProtKB-SubCell"/>
</dbReference>
<feature type="binding site" evidence="1">
    <location>
        <begin position="119"/>
        <end position="120"/>
    </location>
    <ligand>
        <name>S-adenosyl-L-methionine</name>
        <dbReference type="ChEBI" id="CHEBI:59789"/>
    </ligand>
</feature>
<gene>
    <name evidence="1" type="primary">rsmJ</name>
    <name evidence="2" type="ORF">DC094_08130</name>
</gene>
<accession>A0A2V1H3E9</accession>
<feature type="binding site" evidence="1">
    <location>
        <position position="172"/>
    </location>
    <ligand>
        <name>S-adenosyl-L-methionine</name>
        <dbReference type="ChEBI" id="CHEBI:59789"/>
    </ligand>
</feature>
<dbReference type="PANTHER" id="PTHR36112:SF1">
    <property type="entry name" value="RIBOSOMAL RNA SMALL SUBUNIT METHYLTRANSFERASE J"/>
    <property type="match status" value="1"/>
</dbReference>
<dbReference type="InterPro" id="IPR007536">
    <property type="entry name" value="16SrRNA_methylTrfase_J"/>
</dbReference>
<dbReference type="EC" id="2.1.1.242" evidence="1"/>
<keyword evidence="1" id="KW-0963">Cytoplasm</keyword>
<evidence type="ECO:0000256" key="1">
    <source>
        <dbReference type="HAMAP-Rule" id="MF_01523"/>
    </source>
</evidence>
<dbReference type="PANTHER" id="PTHR36112">
    <property type="entry name" value="RIBOSOMAL RNA SMALL SUBUNIT METHYLTRANSFERASE J"/>
    <property type="match status" value="1"/>
</dbReference>
<dbReference type="Pfam" id="PF04445">
    <property type="entry name" value="SAM_MT"/>
    <property type="match status" value="1"/>
</dbReference>
<protein>
    <recommendedName>
        <fullName evidence="1">Ribosomal RNA small subunit methyltransferase J</fullName>
        <ecNumber evidence="1">2.1.1.242</ecNumber>
    </recommendedName>
    <alternativeName>
        <fullName evidence="1">16S rRNA m2G1516 methyltransferase</fullName>
    </alternativeName>
    <alternativeName>
        <fullName evidence="1">rRNA (guanine-N(2)-)-methyltransferase</fullName>
    </alternativeName>
</protein>
<comment type="function">
    <text evidence="1">Specifically methylates the guanosine in position 1516 of 16S rRNA.</text>
</comment>
<comment type="caution">
    <text evidence="1">Lacks conserved residue(s) required for the propagation of feature annotation.</text>
</comment>
<keyword evidence="1 2" id="KW-0808">Transferase</keyword>
<feature type="binding site" evidence="1">
    <location>
        <begin position="103"/>
        <end position="104"/>
    </location>
    <ligand>
        <name>S-adenosyl-L-methionine</name>
        <dbReference type="ChEBI" id="CHEBI:59789"/>
    </ligand>
</feature>
<dbReference type="HAMAP" id="MF_01523">
    <property type="entry name" value="16SrRNA_methyltr_J"/>
    <property type="match status" value="1"/>
</dbReference>
<dbReference type="AlphaFoldDB" id="A0A2V1H3E9"/>
<dbReference type="SUPFAM" id="SSF53335">
    <property type="entry name" value="S-adenosyl-L-methionine-dependent methyltransferases"/>
    <property type="match status" value="1"/>
</dbReference>
<dbReference type="GO" id="GO:0008990">
    <property type="term" value="F:rRNA (guanine-N2-)-methyltransferase activity"/>
    <property type="evidence" value="ECO:0007669"/>
    <property type="project" value="UniProtKB-UniRule"/>
</dbReference>
<dbReference type="InterPro" id="IPR029063">
    <property type="entry name" value="SAM-dependent_MTases_sf"/>
</dbReference>
<dbReference type="Gene3D" id="3.40.50.150">
    <property type="entry name" value="Vaccinia Virus protein VP39"/>
    <property type="match status" value="1"/>
</dbReference>
<keyword evidence="3" id="KW-1185">Reference proteome</keyword>
<comment type="subcellular location">
    <subcellularLocation>
        <location evidence="1">Cytoplasm</location>
    </subcellularLocation>
</comment>
<comment type="catalytic activity">
    <reaction evidence="1">
        <text>guanosine(1516) in 16S rRNA + S-adenosyl-L-methionine = N(2)-methylguanosine(1516) in 16S rRNA + S-adenosyl-L-homocysteine + H(+)</text>
        <dbReference type="Rhea" id="RHEA:43220"/>
        <dbReference type="Rhea" id="RHEA-COMP:10412"/>
        <dbReference type="Rhea" id="RHEA-COMP:10413"/>
        <dbReference type="ChEBI" id="CHEBI:15378"/>
        <dbReference type="ChEBI" id="CHEBI:57856"/>
        <dbReference type="ChEBI" id="CHEBI:59789"/>
        <dbReference type="ChEBI" id="CHEBI:74269"/>
        <dbReference type="ChEBI" id="CHEBI:74481"/>
        <dbReference type="EC" id="2.1.1.242"/>
    </reaction>
</comment>
<keyword evidence="1" id="KW-0949">S-adenosyl-L-methionine</keyword>
<dbReference type="Proteomes" id="UP000244906">
    <property type="component" value="Unassembled WGS sequence"/>
</dbReference>
<dbReference type="CDD" id="cd02440">
    <property type="entry name" value="AdoMet_MTases"/>
    <property type="match status" value="1"/>
</dbReference>
<keyword evidence="1" id="KW-0698">rRNA processing</keyword>
<organism evidence="2 3">
    <name type="scientific">Pelagibaculum spongiae</name>
    <dbReference type="NCBI Taxonomy" id="2080658"/>
    <lineage>
        <taxon>Bacteria</taxon>
        <taxon>Pseudomonadati</taxon>
        <taxon>Pseudomonadota</taxon>
        <taxon>Gammaproteobacteria</taxon>
        <taxon>Oceanospirillales</taxon>
        <taxon>Pelagibaculum</taxon>
    </lineage>
</organism>
<sequence>MLLAKLCCPPDYPALAKLAVEYPQPSDPDHPSQVLLCLDDQQRLVLRQSGPKAPGDVLVDFVGGSQGHRRKFGGGKSQQVAKACGLHKKKDPLILDATAGLGRDGFVLANIGAHVILLERHPSVAVILQDGLDRAAACIETAEIVSRICLYHGSLLDAQLPEFEQPDIVYLDPMFPERKKKAAVKKEMVLFHSLVGCDEDSDQLLKPALALAKKRVVVKRPTHAPWLDNQKPSLELTGKSCRFDIYFTAE</sequence>
<comment type="similarity">
    <text evidence="1">Belongs to the methyltransferase superfamily. RsmJ family.</text>
</comment>
<reference evidence="2 3" key="1">
    <citation type="submission" date="2018-04" db="EMBL/GenBank/DDBJ databases">
        <title>Thalassorhabdus spongiae gen. nov., sp. nov., isolated from a marine sponge in South-West Iceland.</title>
        <authorList>
            <person name="Knobloch S."/>
            <person name="Daussin A."/>
            <person name="Johannsson R."/>
            <person name="Marteinsson V.T."/>
        </authorList>
    </citation>
    <scope>NUCLEOTIDE SEQUENCE [LARGE SCALE GENOMIC DNA]</scope>
    <source>
        <strain evidence="2 3">Hp12</strain>
    </source>
</reference>
<keyword evidence="1 2" id="KW-0489">Methyltransferase</keyword>
<name>A0A2V1H3E9_9GAMM</name>
<dbReference type="EMBL" id="QDDL01000002">
    <property type="protein sequence ID" value="PVZ70539.1"/>
    <property type="molecule type" value="Genomic_DNA"/>
</dbReference>
<proteinExistence type="inferred from homology"/>
<evidence type="ECO:0000313" key="2">
    <source>
        <dbReference type="EMBL" id="PVZ70539.1"/>
    </source>
</evidence>
<comment type="caution">
    <text evidence="2">The sequence shown here is derived from an EMBL/GenBank/DDBJ whole genome shotgun (WGS) entry which is preliminary data.</text>
</comment>